<dbReference type="AlphaFoldDB" id="A0A4R1L711"/>
<dbReference type="EMBL" id="SMGK01000002">
    <property type="protein sequence ID" value="TCK73996.1"/>
    <property type="molecule type" value="Genomic_DNA"/>
</dbReference>
<dbReference type="RefSeq" id="WP_131994395.1">
    <property type="nucleotide sequence ID" value="NZ_SMGK01000002.1"/>
</dbReference>
<gene>
    <name evidence="2" type="ORF">C7378_1616</name>
</gene>
<feature type="signal peptide" evidence="1">
    <location>
        <begin position="1"/>
        <end position="37"/>
    </location>
</feature>
<sequence>MYLAQGQRLRLTLTAASRRVKSAACLLLGLFALTARAQLAEQEQTGQMAGPDNTPLAYSIRLLPLASFPDIPAPFLRVLSSRGCLIPQTYEAHQPENVIHGSFEKPGSSDVALLCTTGQTTSLLVFFASNPSQPATLVKSKNTDWLAIEGDRMRGFAWGLDPVATAYLPRGLAADHDGISDSFIEHTAKLHYYSRDHWLTVDRNN</sequence>
<reference evidence="2 3" key="1">
    <citation type="submission" date="2019-03" db="EMBL/GenBank/DDBJ databases">
        <title>Genomic Encyclopedia of Type Strains, Phase IV (KMG-IV): sequencing the most valuable type-strain genomes for metagenomic binning, comparative biology and taxonomic classification.</title>
        <authorList>
            <person name="Goeker M."/>
        </authorList>
    </citation>
    <scope>NUCLEOTIDE SEQUENCE [LARGE SCALE GENOMIC DNA]</scope>
    <source>
        <strain evidence="2 3">DSM 103428</strain>
    </source>
</reference>
<keyword evidence="1" id="KW-0732">Signal</keyword>
<organism evidence="2 3">
    <name type="scientific">Acidipila rosea</name>
    <dbReference type="NCBI Taxonomy" id="768535"/>
    <lineage>
        <taxon>Bacteria</taxon>
        <taxon>Pseudomonadati</taxon>
        <taxon>Acidobacteriota</taxon>
        <taxon>Terriglobia</taxon>
        <taxon>Terriglobales</taxon>
        <taxon>Acidobacteriaceae</taxon>
        <taxon>Acidipila</taxon>
    </lineage>
</organism>
<keyword evidence="3" id="KW-1185">Reference proteome</keyword>
<evidence type="ECO:0000313" key="2">
    <source>
        <dbReference type="EMBL" id="TCK73996.1"/>
    </source>
</evidence>
<feature type="chain" id="PRO_5020907613" description="Secreted protein" evidence="1">
    <location>
        <begin position="38"/>
        <end position="205"/>
    </location>
</feature>
<comment type="caution">
    <text evidence="2">The sequence shown here is derived from an EMBL/GenBank/DDBJ whole genome shotgun (WGS) entry which is preliminary data.</text>
</comment>
<dbReference type="OrthoDB" id="119753at2"/>
<proteinExistence type="predicted"/>
<evidence type="ECO:0008006" key="4">
    <source>
        <dbReference type="Google" id="ProtNLM"/>
    </source>
</evidence>
<evidence type="ECO:0000313" key="3">
    <source>
        <dbReference type="Proteomes" id="UP000295210"/>
    </source>
</evidence>
<evidence type="ECO:0000256" key="1">
    <source>
        <dbReference type="SAM" id="SignalP"/>
    </source>
</evidence>
<protein>
    <recommendedName>
        <fullName evidence="4">Secreted protein</fullName>
    </recommendedName>
</protein>
<accession>A0A4R1L711</accession>
<dbReference type="Proteomes" id="UP000295210">
    <property type="component" value="Unassembled WGS sequence"/>
</dbReference>
<name>A0A4R1L711_9BACT</name>